<dbReference type="EMBL" id="AP009049">
    <property type="protein sequence ID" value="BAH07352.1"/>
    <property type="molecule type" value="Genomic_DNA"/>
</dbReference>
<accession>B9E4C7</accession>
<feature type="domain" description="Type I restriction modification DNA specificity" evidence="5">
    <location>
        <begin position="26"/>
        <end position="207"/>
    </location>
</feature>
<sequence>MTVKIGDKMDKNKANVPKIRFPGFTDPWEQRKLKDVAYYIRGSFPQPYTNPDFYDEENGKPFVQVADIGFDLRLNPDTKAHISKIAEPKSRFVEAGKIVVALQGSIEKSIGRTAITQYDAYFDRTILIFEEYKFPIDKQYFAQVIKKLFEIEKERAWGATISTITKEHLNDFIIGVPKIEEQNKIGLFFRNLDNLITLHQRKLNHLKDEKKGLLQKMFPKKGENFPELRFPGFTDPWEQRKLKNIVDVKSGRDYKHLSEGKIPVYGTGGYMLSVNEALSYKEDAIGIGRKGTIDKPYILRAPFWTVDTLFYAVPENNNNLNFVYDIFQNIKWKQKDESTGVPSLSKTAINNVDVLIPDYKEQKQIGDFFQDIDNLITLHQRESFLIMIPG</sequence>
<dbReference type="SUPFAM" id="SSF116734">
    <property type="entry name" value="DNA methylase specificity domain"/>
    <property type="match status" value="2"/>
</dbReference>
<evidence type="ECO:0000256" key="4">
    <source>
        <dbReference type="SAM" id="Coils"/>
    </source>
</evidence>
<name>B9E4C7_CLOK1</name>
<dbReference type="REBASE" id="19824">
    <property type="entry name" value="S.CklAORF2301P"/>
</dbReference>
<evidence type="ECO:0000313" key="6">
    <source>
        <dbReference type="EMBL" id="BAH07352.1"/>
    </source>
</evidence>
<keyword evidence="3" id="KW-0238">DNA-binding</keyword>
<dbReference type="Proteomes" id="UP000007969">
    <property type="component" value="Chromosome"/>
</dbReference>
<comment type="similarity">
    <text evidence="1">Belongs to the type-I restriction system S methylase family.</text>
</comment>
<gene>
    <name evidence="6" type="ordered locus">CKR_2301</name>
</gene>
<feature type="coiled-coil region" evidence="4">
    <location>
        <begin position="189"/>
        <end position="216"/>
    </location>
</feature>
<dbReference type="KEGG" id="ckr:CKR_2301"/>
<dbReference type="PANTHER" id="PTHR30408">
    <property type="entry name" value="TYPE-1 RESTRICTION ENZYME ECOKI SPECIFICITY PROTEIN"/>
    <property type="match status" value="1"/>
</dbReference>
<dbReference type="CDD" id="cd17288">
    <property type="entry name" value="RMtype1_S_LlaAI06ORF1089P_TRD1-CR1_like"/>
    <property type="match status" value="1"/>
</dbReference>
<evidence type="ECO:0000256" key="3">
    <source>
        <dbReference type="ARBA" id="ARBA00023125"/>
    </source>
</evidence>
<evidence type="ECO:0000256" key="1">
    <source>
        <dbReference type="ARBA" id="ARBA00010923"/>
    </source>
</evidence>
<evidence type="ECO:0000313" key="7">
    <source>
        <dbReference type="Proteomes" id="UP000007969"/>
    </source>
</evidence>
<dbReference type="InterPro" id="IPR044946">
    <property type="entry name" value="Restrct_endonuc_typeI_TRD_sf"/>
</dbReference>
<keyword evidence="2" id="KW-0680">Restriction system</keyword>
<feature type="domain" description="Type I restriction modification DNA specificity" evidence="5">
    <location>
        <begin position="235"/>
        <end position="381"/>
    </location>
</feature>
<evidence type="ECO:0000259" key="5">
    <source>
        <dbReference type="Pfam" id="PF01420"/>
    </source>
</evidence>
<reference evidence="7" key="1">
    <citation type="submission" date="2005-09" db="EMBL/GenBank/DDBJ databases">
        <title>Complete genome sequence of Clostridium kluyveri and comparative genomics of Clostridia species.</title>
        <authorList>
            <person name="Inui M."/>
            <person name="Nonaka H."/>
            <person name="Shinoda Y."/>
            <person name="Ikenaga Y."/>
            <person name="Abe M."/>
            <person name="Naito K."/>
            <person name="Vertes A.A."/>
            <person name="Yukawa H."/>
        </authorList>
    </citation>
    <scope>NUCLEOTIDE SEQUENCE [LARGE SCALE GENOMIC DNA]</scope>
    <source>
        <strain evidence="7">NBRC 12016</strain>
    </source>
</reference>
<dbReference type="InterPro" id="IPR000055">
    <property type="entry name" value="Restrct_endonuc_typeI_TRD"/>
</dbReference>
<organism evidence="6 7">
    <name type="scientific">Clostridium kluyveri (strain NBRC 12016)</name>
    <dbReference type="NCBI Taxonomy" id="583346"/>
    <lineage>
        <taxon>Bacteria</taxon>
        <taxon>Bacillati</taxon>
        <taxon>Bacillota</taxon>
        <taxon>Clostridia</taxon>
        <taxon>Eubacteriales</taxon>
        <taxon>Clostridiaceae</taxon>
        <taxon>Clostridium</taxon>
    </lineage>
</organism>
<proteinExistence type="inferred from homology"/>
<keyword evidence="4" id="KW-0175">Coiled coil</keyword>
<dbReference type="HOGENOM" id="CLU_021095_0_2_9"/>
<protein>
    <recommendedName>
        <fullName evidence="5">Type I restriction modification DNA specificity domain-containing protein</fullName>
    </recommendedName>
</protein>
<dbReference type="Gene3D" id="3.90.220.20">
    <property type="entry name" value="DNA methylase specificity domains"/>
    <property type="match status" value="2"/>
</dbReference>
<dbReference type="GO" id="GO:0003677">
    <property type="term" value="F:DNA binding"/>
    <property type="evidence" value="ECO:0007669"/>
    <property type="project" value="UniProtKB-KW"/>
</dbReference>
<evidence type="ECO:0000256" key="2">
    <source>
        <dbReference type="ARBA" id="ARBA00022747"/>
    </source>
</evidence>
<dbReference type="PANTHER" id="PTHR30408:SF12">
    <property type="entry name" value="TYPE I RESTRICTION ENZYME MJAVIII SPECIFICITY SUBUNIT"/>
    <property type="match status" value="1"/>
</dbReference>
<dbReference type="InterPro" id="IPR052021">
    <property type="entry name" value="Type-I_RS_S_subunit"/>
</dbReference>
<dbReference type="AlphaFoldDB" id="B9E4C7"/>
<dbReference type="Pfam" id="PF01420">
    <property type="entry name" value="Methylase_S"/>
    <property type="match status" value="2"/>
</dbReference>
<dbReference type="GO" id="GO:0009307">
    <property type="term" value="P:DNA restriction-modification system"/>
    <property type="evidence" value="ECO:0007669"/>
    <property type="project" value="UniProtKB-KW"/>
</dbReference>